<organism evidence="1 2">
    <name type="scientific">Mesorhizobium plurifarium</name>
    <dbReference type="NCBI Taxonomy" id="69974"/>
    <lineage>
        <taxon>Bacteria</taxon>
        <taxon>Pseudomonadati</taxon>
        <taxon>Pseudomonadota</taxon>
        <taxon>Alphaproteobacteria</taxon>
        <taxon>Hyphomicrobiales</taxon>
        <taxon>Phyllobacteriaceae</taxon>
        <taxon>Mesorhizobium</taxon>
    </lineage>
</organism>
<evidence type="ECO:0000313" key="2">
    <source>
        <dbReference type="Proteomes" id="UP000045285"/>
    </source>
</evidence>
<name>A0A090E7G2_MESPL</name>
<dbReference type="Proteomes" id="UP000045285">
    <property type="component" value="Unassembled WGS sequence"/>
</dbReference>
<evidence type="ECO:0000313" key="1">
    <source>
        <dbReference type="EMBL" id="CDX25691.1"/>
    </source>
</evidence>
<protein>
    <submittedName>
        <fullName evidence="1">Uncharacterized protein</fullName>
    </submittedName>
</protein>
<reference evidence="2" key="1">
    <citation type="submission" date="2014-08" db="EMBL/GenBank/DDBJ databases">
        <authorList>
            <person name="Moulin L."/>
        </authorList>
    </citation>
    <scope>NUCLEOTIDE SEQUENCE [LARGE SCALE GENOMIC DNA]</scope>
</reference>
<accession>A0A090E7G2</accession>
<gene>
    <name evidence="1" type="ORF">MPL3356_60051</name>
</gene>
<dbReference type="AlphaFoldDB" id="A0A090E7G2"/>
<proteinExistence type="predicted"/>
<sequence length="82" mass="8843">MAEILAAPKSGRRRRGHAGFLAGLKLVLGIADLVSLPGREQLQSPSIEAVGPGNAVSCPSIARMQIFRTVAARSRDFRIEFR</sequence>
<dbReference type="EMBL" id="CCMZ01000056">
    <property type="protein sequence ID" value="CDX25691.1"/>
    <property type="molecule type" value="Genomic_DNA"/>
</dbReference>
<keyword evidence="2" id="KW-1185">Reference proteome</keyword>